<dbReference type="PANTHER" id="PTHR30029:SF2">
    <property type="entry name" value="STAGE V SPORULATION PROTEIN R"/>
    <property type="match status" value="1"/>
</dbReference>
<dbReference type="Pfam" id="PF04293">
    <property type="entry name" value="SpoVR"/>
    <property type="match status" value="1"/>
</dbReference>
<evidence type="ECO:0000313" key="2">
    <source>
        <dbReference type="EMBL" id="ACT16324.1"/>
    </source>
</evidence>
<dbReference type="HOGENOM" id="CLU_010179_1_0_7"/>
<sequence length="541" mass="64126">MELINQHTKEIMEGCKERARAAGLSFTDESLEYIVTNRDLIELSPKVMIPTLYDYWVHDVEVLRGKGEYELYPHNPYETVINTRPPISFYNDNNPDWLNVMIFYHVLGHIDFFQNNLYFRHTWEYDFTGQALSDKRVIAKLRAEKGRWVDYILEFARSIDNLVAYHDELSPLFKSPDTATSSRLDYYFDVFLQVEKKLPVAEYLREVARYNEAILEDRQEGERTFFADVTTKYPEMEAHFTKSRNVKRVERRDLLRFLIENSEFLARDENRWMRSVLEVVRKTSIFFQPQIRTKIMNEGWASYWHEKLFLVDDRIKGHEVDFARVHAGVTSMPRVGMNPYALGMRLMYQLKEMGDKGRTGYDYHRLSDAHQRKEFDAKTEQGDDFLFKVRSNYCDYLFIKEFVDQDFTNRYDLFVTGKRLDPQRMVWQYYVKSRDAREYRDMVLASLYHPPHLEIAPERGEDGSLYLVHHFEGKQLVSEYIANTMVGIEYLWGAPVQLETSEAVIEQTRGTAGKEGGEEADITWQRVVYTMKEKTLSRQVL</sequence>
<dbReference type="STRING" id="443144.GM21_0239"/>
<dbReference type="EMBL" id="CP001661">
    <property type="protein sequence ID" value="ACT16324.1"/>
    <property type="molecule type" value="Genomic_DNA"/>
</dbReference>
<gene>
    <name evidence="2" type="ordered locus">GM21_0239</name>
</gene>
<dbReference type="eggNOG" id="COG2719">
    <property type="taxonomic scope" value="Bacteria"/>
</dbReference>
<dbReference type="InterPro" id="IPR056174">
    <property type="entry name" value="SpoVR_N"/>
</dbReference>
<organism evidence="2">
    <name type="scientific">Geobacter sp. (strain M21)</name>
    <dbReference type="NCBI Taxonomy" id="443144"/>
    <lineage>
        <taxon>Bacteria</taxon>
        <taxon>Pseudomonadati</taxon>
        <taxon>Thermodesulfobacteriota</taxon>
        <taxon>Desulfuromonadia</taxon>
        <taxon>Geobacterales</taxon>
        <taxon>Geobacteraceae</taxon>
        <taxon>Geobacter</taxon>
    </lineage>
</organism>
<reference evidence="2" key="1">
    <citation type="submission" date="2009-07" db="EMBL/GenBank/DDBJ databases">
        <title>Complete sequence of Geobacter sp. M21.</title>
        <authorList>
            <consortium name="US DOE Joint Genome Institute"/>
            <person name="Lucas S."/>
            <person name="Copeland A."/>
            <person name="Lapidus A."/>
            <person name="Glavina del Rio T."/>
            <person name="Dalin E."/>
            <person name="Tice H."/>
            <person name="Bruce D."/>
            <person name="Goodwin L."/>
            <person name="Pitluck S."/>
            <person name="Saunders E."/>
            <person name="Brettin T."/>
            <person name="Detter J.C."/>
            <person name="Han C."/>
            <person name="Larimer F."/>
            <person name="Land M."/>
            <person name="Hauser L."/>
            <person name="Kyrpides N."/>
            <person name="Ovchinnikova G."/>
            <person name="Lovley D."/>
        </authorList>
    </citation>
    <scope>NUCLEOTIDE SEQUENCE [LARGE SCALE GENOMIC DNA]</scope>
    <source>
        <strain evidence="2">M21</strain>
    </source>
</reference>
<evidence type="ECO:0000259" key="1">
    <source>
        <dbReference type="Pfam" id="PF04293"/>
    </source>
</evidence>
<dbReference type="AlphaFoldDB" id="C6DY49"/>
<dbReference type="PANTHER" id="PTHR30029">
    <property type="entry name" value="STAGE V SPORULATION PROTEIN R"/>
    <property type="match status" value="1"/>
</dbReference>
<proteinExistence type="predicted"/>
<accession>C6DY49</accession>
<dbReference type="InterPro" id="IPR007390">
    <property type="entry name" value="Spore_V_R"/>
</dbReference>
<name>C6DY49_GEOSM</name>
<protein>
    <submittedName>
        <fullName evidence="2">SpoVR-like family protein</fullName>
    </submittedName>
</protein>
<feature type="domain" description="SpoVR protein-like N-terminal" evidence="1">
    <location>
        <begin position="9"/>
        <end position="442"/>
    </location>
</feature>
<dbReference type="KEGG" id="gem:GM21_0239"/>
<dbReference type="OrthoDB" id="9784270at2"/>